<evidence type="ECO:0008006" key="6">
    <source>
        <dbReference type="Google" id="ProtNLM"/>
    </source>
</evidence>
<dbReference type="Gene3D" id="2.60.40.10">
    <property type="entry name" value="Immunoglobulins"/>
    <property type="match status" value="1"/>
</dbReference>
<keyword evidence="2" id="KW-1133">Transmembrane helix</keyword>
<feature type="compositionally biased region" description="Pro residues" evidence="1">
    <location>
        <begin position="124"/>
        <end position="138"/>
    </location>
</feature>
<dbReference type="AlphaFoldDB" id="A0A1F5KSA8"/>
<feature type="region of interest" description="Disordered" evidence="1">
    <location>
        <begin position="122"/>
        <end position="145"/>
    </location>
</feature>
<keyword evidence="2" id="KW-0472">Membrane</keyword>
<feature type="transmembrane region" description="Helical" evidence="2">
    <location>
        <begin position="344"/>
        <end position="364"/>
    </location>
</feature>
<evidence type="ECO:0000313" key="4">
    <source>
        <dbReference type="EMBL" id="OGE43710.1"/>
    </source>
</evidence>
<evidence type="ECO:0000313" key="5">
    <source>
        <dbReference type="Proteomes" id="UP000178565"/>
    </source>
</evidence>
<feature type="region of interest" description="Disordered" evidence="1">
    <location>
        <begin position="279"/>
        <end position="307"/>
    </location>
</feature>
<sequence length="377" mass="40658">MFFKFLYSALFSLLIFLFPQAVFAGEPPQLSSPSDGSTVTSSKLEWQIPSYTLYAGNNFRVQVDDDPAFSSLNKDYYTDNTYYTPTLTEGVWNWRVKAKNADGVWSDWSSIWSFTLSFNTSTPSPSPTENPVPTPSSTPTPTSSSTSAFIISGIPSQINSDQSFNVTVNLTLPNNPGTQFYLKGAFKKADGSNYFGYTLVSGSWVKNGSSYSSQYPITTDSAGSWSGNLEVKGDSEDSGFEGTGDYKFRVGRYTSSGSGPTWSNELSIKIVGIINSDSDSQSSQGNAQSIKKVTSSPTPSASKNSSLSGSIFKTVSDATVAAASIEPTASSVTENKPDRQINSIPWIGGFLVLSGISSLGFIYLKKRKIHGSIHNQI</sequence>
<proteinExistence type="predicted"/>
<gene>
    <name evidence="4" type="ORF">A3B45_03420</name>
</gene>
<dbReference type="InterPro" id="IPR013783">
    <property type="entry name" value="Ig-like_fold"/>
</dbReference>
<evidence type="ECO:0000256" key="1">
    <source>
        <dbReference type="SAM" id="MobiDB-lite"/>
    </source>
</evidence>
<feature type="signal peptide" evidence="3">
    <location>
        <begin position="1"/>
        <end position="24"/>
    </location>
</feature>
<feature type="chain" id="PRO_5009519130" description="Fibronectin type-III domain-containing protein" evidence="3">
    <location>
        <begin position="25"/>
        <end position="377"/>
    </location>
</feature>
<evidence type="ECO:0000256" key="2">
    <source>
        <dbReference type="SAM" id="Phobius"/>
    </source>
</evidence>
<keyword evidence="2" id="KW-0812">Transmembrane</keyword>
<name>A0A1F5KSA8_9BACT</name>
<accession>A0A1F5KSA8</accession>
<dbReference type="EMBL" id="MFDM01000014">
    <property type="protein sequence ID" value="OGE43710.1"/>
    <property type="molecule type" value="Genomic_DNA"/>
</dbReference>
<evidence type="ECO:0000256" key="3">
    <source>
        <dbReference type="SAM" id="SignalP"/>
    </source>
</evidence>
<feature type="compositionally biased region" description="Low complexity" evidence="1">
    <location>
        <begin position="294"/>
        <end position="307"/>
    </location>
</feature>
<dbReference type="STRING" id="1797785.A3B45_03420"/>
<reference evidence="4 5" key="1">
    <citation type="journal article" date="2016" name="Nat. Commun.">
        <title>Thousands of microbial genomes shed light on interconnected biogeochemical processes in an aquifer system.</title>
        <authorList>
            <person name="Anantharaman K."/>
            <person name="Brown C.T."/>
            <person name="Hug L.A."/>
            <person name="Sharon I."/>
            <person name="Castelle C.J."/>
            <person name="Probst A.J."/>
            <person name="Thomas B.C."/>
            <person name="Singh A."/>
            <person name="Wilkins M.J."/>
            <person name="Karaoz U."/>
            <person name="Brodie E.L."/>
            <person name="Williams K.H."/>
            <person name="Hubbard S.S."/>
            <person name="Banfield J.F."/>
        </authorList>
    </citation>
    <scope>NUCLEOTIDE SEQUENCE [LARGE SCALE GENOMIC DNA]</scope>
</reference>
<protein>
    <recommendedName>
        <fullName evidence="6">Fibronectin type-III domain-containing protein</fullName>
    </recommendedName>
</protein>
<dbReference type="Proteomes" id="UP000178565">
    <property type="component" value="Unassembled WGS sequence"/>
</dbReference>
<keyword evidence="3" id="KW-0732">Signal</keyword>
<comment type="caution">
    <text evidence="4">The sequence shown here is derived from an EMBL/GenBank/DDBJ whole genome shotgun (WGS) entry which is preliminary data.</text>
</comment>
<organism evidence="4 5">
    <name type="scientific">Candidatus Daviesbacteria bacterium RIFCSPLOWO2_01_FULL_39_12</name>
    <dbReference type="NCBI Taxonomy" id="1797785"/>
    <lineage>
        <taxon>Bacteria</taxon>
        <taxon>Candidatus Daviesiibacteriota</taxon>
    </lineage>
</organism>